<dbReference type="SUPFAM" id="SSF54695">
    <property type="entry name" value="POZ domain"/>
    <property type="match status" value="1"/>
</dbReference>
<dbReference type="Gene3D" id="3.30.710.10">
    <property type="entry name" value="Potassium Channel Kv1.1, Chain A"/>
    <property type="match status" value="1"/>
</dbReference>
<dbReference type="GeneID" id="108671292"/>
<dbReference type="OrthoDB" id="10628206at2759"/>
<feature type="compositionally biased region" description="Basic and acidic residues" evidence="1">
    <location>
        <begin position="842"/>
        <end position="854"/>
    </location>
</feature>
<evidence type="ECO:0000256" key="1">
    <source>
        <dbReference type="SAM" id="MobiDB-lite"/>
    </source>
</evidence>
<feature type="region of interest" description="Disordered" evidence="1">
    <location>
        <begin position="528"/>
        <end position="554"/>
    </location>
</feature>
<dbReference type="InterPro" id="IPR000210">
    <property type="entry name" value="BTB/POZ_dom"/>
</dbReference>
<feature type="region of interest" description="Disordered" evidence="1">
    <location>
        <begin position="1076"/>
        <end position="1167"/>
    </location>
</feature>
<feature type="compositionally biased region" description="Polar residues" evidence="1">
    <location>
        <begin position="1018"/>
        <end position="1027"/>
    </location>
</feature>
<feature type="region of interest" description="Disordered" evidence="1">
    <location>
        <begin position="568"/>
        <end position="651"/>
    </location>
</feature>
<dbReference type="InterPro" id="IPR016024">
    <property type="entry name" value="ARM-type_fold"/>
</dbReference>
<feature type="compositionally biased region" description="Polar residues" evidence="1">
    <location>
        <begin position="535"/>
        <end position="554"/>
    </location>
</feature>
<feature type="region of interest" description="Disordered" evidence="1">
    <location>
        <begin position="823"/>
        <end position="854"/>
    </location>
</feature>
<feature type="compositionally biased region" description="Basic and acidic residues" evidence="1">
    <location>
        <begin position="1028"/>
        <end position="1037"/>
    </location>
</feature>
<dbReference type="Proteomes" id="UP000694843">
    <property type="component" value="Unplaced"/>
</dbReference>
<feature type="compositionally biased region" description="Low complexity" evidence="1">
    <location>
        <begin position="1131"/>
        <end position="1140"/>
    </location>
</feature>
<organism evidence="2 3">
    <name type="scientific">Hyalella azteca</name>
    <name type="common">Amphipod</name>
    <dbReference type="NCBI Taxonomy" id="294128"/>
    <lineage>
        <taxon>Eukaryota</taxon>
        <taxon>Metazoa</taxon>
        <taxon>Ecdysozoa</taxon>
        <taxon>Arthropoda</taxon>
        <taxon>Crustacea</taxon>
        <taxon>Multicrustacea</taxon>
        <taxon>Malacostraca</taxon>
        <taxon>Eumalacostraca</taxon>
        <taxon>Peracarida</taxon>
        <taxon>Amphipoda</taxon>
        <taxon>Senticaudata</taxon>
        <taxon>Talitrida</taxon>
        <taxon>Talitroidea</taxon>
        <taxon>Hyalellidae</taxon>
        <taxon>Hyalella</taxon>
    </lineage>
</organism>
<feature type="compositionally biased region" description="Polar residues" evidence="1">
    <location>
        <begin position="570"/>
        <end position="582"/>
    </location>
</feature>
<dbReference type="CDD" id="cd18186">
    <property type="entry name" value="BTB_POZ_ZBTB_KLHL-like"/>
    <property type="match status" value="1"/>
</dbReference>
<name>A0A8B7NKV2_HYAAZ</name>
<keyword evidence="2" id="KW-1185">Reference proteome</keyword>
<accession>A0A8B7NKV2</accession>
<evidence type="ECO:0000313" key="2">
    <source>
        <dbReference type="Proteomes" id="UP000694843"/>
    </source>
</evidence>
<evidence type="ECO:0000313" key="3">
    <source>
        <dbReference type="RefSeq" id="XP_018014289.1"/>
    </source>
</evidence>
<sequence length="1820" mass="197453">MEEGKARALLKLMCSDSEKERGMREIKKRLVDATNIPVFRKVGLVPQLLKLIKQFSKTSSTLTADATVGATNLKTVGEDEDCTLDVQKLEFEDLQRLKELSCSSNSASISLETSYKFVQLPQVAEINNKSCKILLYAMSLLCSMLQDYSVKKQCEGYKAVRFVLPLLLCGEQLIAERAVRATAFMVQLPGWNRQMFIRYEGPKHLLQALLKPTSEDASFHKTLLNAIRLVSCWGDCCEAVLRAKGLVTVCNVGLACPDLQASAVRILATYSSLQQQDALVQLLDGTKELNLLLRVWQDNRACAVVHSNTVRVVLNLVKLATLATQQKMGSARHTWVASSRASDKNDASVRASANLPALRVRLLKALFGSKAATALVAEIISFEGMLPEKVVSGLCTLCDGSLEPGDPLSRSNVALVWLQVVDAGGIKPLVGVLLKGDPQSPDDGSQTYDDEEDAGVARMQKKILSSLLALECNNGIQEMVFKHCLAAKILTALCLHFDAAFARYQNSRLPYVEASCCAHQVKLLNGKQGGDSGRAASSCNNSNSGTVSHNSSRVSRSANLKLIVDGSCVPENQRNGRNSRSLSPPLVHPLAPVSPPSSPYDRPLFVYTPYSPPSRRRHKERSTSISPIPSPFFQPITSPSSSPPHLTAYSPIKPGGSSPFGGWSSPSHSSSYSPTHSPSYSAAHSSSYSPAHSSSISPAYSSSYSPACSPSNLSSGSSSSAPFQASCSSSVSPKTVKSSSCSSVCRPEPYLPGDLTSASVAVERKAESVPQTTLNCSLSVNLKRGRSGSDNPTRSSLKKFKDLGAASSSLLIPLKSTEKLADSEFDSSINEDRPQIKSGHRSVRESETDETSHLAEEVTKKLLESDLLTDQSINNVQMGSGESSLIDSPNSSSKTKVSNYCNRHQKYAQVEVQCTAVKPLQQDFDIDSPMFEDPVISKTSLSQMTNTETVVDTQAMNRVKFQRSKQTRERRSSEPDSKVAAIPSIFDDPAELSPGDVSDSGKDESSLGFLNSISRSDVNNAPSLCNSDKTRIQKDNLEDASSSKPTIEDEFKTKQQLKSVLVREFNHIKFRVGKRAKANESISSISGTSDQGNETGHITVNKDSLGNASNARPSALATSKNISRPSGSGGSLLSKGALKGKLGGSDTTTTKIPEKKPLEAENDEADRPQEDLESCLRHLEVIVRNISQVCEIQEALGSVCQEFLPRVMLYLRHCHRVHPAATRLLSTITKTPCSIQGLLDTYFPAYVGVQLCESNIVANSELMKCICPCCVSGRDLCKVSFNENRLTSNSSEKKHNSTTSMASDCTACDTSSACDESCACDTKRKVTTSQSEPKASDGRSVKCAGIAKRCSQCLLLVAGGEAFLSNVLNFFGHVHQYGSQEARNRLSPNAPAYVRETCSLNIPHVARCPLLLQKLLIQLGGLQDIFNVLSENESPSSVRYIYAAAALHALAKTLDLSLTATRGTTCTMCLISASDSECGEEKSHPEISFLKTAPKANHKTPSINSPNVNSSHTKFNHGRCLWSELSDHDVVLESIDSNEIEMEDDSGPENFLQDEYSEEELSDMDCHDRDEAMPCGASNILKCGDSVQVNTGKEPKSIVTLDADQSSTQKPKVSIAGNEVVEDNSQTSGNARGIRAHRSVLREASEAWAAMLGDQGWKESTDGVVRVGSVGPESLKAIVHHLYGCTCSALSCISLSSYVELLHACHMYGLTRLQNYAAHRIVQVCRSGNDVVSVFSRDVGRIDEEVVKSVLLRVVTCTNVRSWRRAQWLHSIAHSVHGKDLLHNLHTILYNALNNNRDCCNCNSAKGLYMTSYSVYDKLV</sequence>
<dbReference type="KEGG" id="hazt:108671292"/>
<dbReference type="RefSeq" id="XP_018014289.1">
    <property type="nucleotide sequence ID" value="XM_018158800.2"/>
</dbReference>
<dbReference type="SUPFAM" id="SSF48371">
    <property type="entry name" value="ARM repeat"/>
    <property type="match status" value="1"/>
</dbReference>
<dbReference type="InterPro" id="IPR011333">
    <property type="entry name" value="SKP1/BTB/POZ_sf"/>
</dbReference>
<feature type="region of interest" description="Disordered" evidence="1">
    <location>
        <begin position="961"/>
        <end position="1005"/>
    </location>
</feature>
<reference evidence="3" key="1">
    <citation type="submission" date="2025-08" db="UniProtKB">
        <authorList>
            <consortium name="RefSeq"/>
        </authorList>
    </citation>
    <scope>IDENTIFICATION</scope>
    <source>
        <tissue evidence="3">Whole organism</tissue>
    </source>
</reference>
<feature type="region of interest" description="Disordered" evidence="1">
    <location>
        <begin position="1018"/>
        <end position="1050"/>
    </location>
</feature>
<gene>
    <name evidence="3" type="primary">LOC108671292</name>
</gene>
<protein>
    <submittedName>
        <fullName evidence="3">Uncharacterized protein LOC108671292</fullName>
    </submittedName>
</protein>
<proteinExistence type="predicted"/>
<feature type="compositionally biased region" description="Polar residues" evidence="1">
    <location>
        <begin position="1080"/>
        <end position="1125"/>
    </location>
</feature>
<feature type="region of interest" description="Disordered" evidence="1">
    <location>
        <begin position="875"/>
        <end position="897"/>
    </location>
</feature>
<dbReference type="Pfam" id="PF00651">
    <property type="entry name" value="BTB"/>
    <property type="match status" value="1"/>
</dbReference>
<feature type="compositionally biased region" description="Low complexity" evidence="1">
    <location>
        <begin position="623"/>
        <end position="644"/>
    </location>
</feature>
<feature type="compositionally biased region" description="Basic and acidic residues" evidence="1">
    <location>
        <begin position="1152"/>
        <end position="1167"/>
    </location>
</feature>
<feature type="compositionally biased region" description="Basic and acidic residues" evidence="1">
    <location>
        <begin position="966"/>
        <end position="977"/>
    </location>
</feature>